<feature type="binding site" evidence="9">
    <location>
        <position position="67"/>
    </location>
    <ligand>
        <name>4-amino-2-methyl-5-(diphosphooxymethyl)pyrimidine</name>
        <dbReference type="ChEBI" id="CHEBI:57841"/>
    </ligand>
</feature>
<protein>
    <recommendedName>
        <fullName evidence="9">Thiamine-phosphate synthase</fullName>
        <shortName evidence="9">TP synthase</shortName>
        <shortName evidence="9">TPS</shortName>
        <ecNumber evidence="9">2.5.1.3</ecNumber>
    </recommendedName>
    <alternativeName>
        <fullName evidence="9">Thiamine-phosphate pyrophosphorylase</fullName>
        <shortName evidence="9">TMP pyrophosphorylase</shortName>
        <shortName evidence="9">TMP-PPase</shortName>
    </alternativeName>
</protein>
<comment type="catalytic activity">
    <reaction evidence="8 9 10">
        <text>2-[(2R,5Z)-2-carboxy-4-methylthiazol-5(2H)-ylidene]ethyl phosphate + 4-amino-2-methyl-5-(diphosphooxymethyl)pyrimidine + 2 H(+) = thiamine phosphate + CO2 + diphosphate</text>
        <dbReference type="Rhea" id="RHEA:47844"/>
        <dbReference type="ChEBI" id="CHEBI:15378"/>
        <dbReference type="ChEBI" id="CHEBI:16526"/>
        <dbReference type="ChEBI" id="CHEBI:33019"/>
        <dbReference type="ChEBI" id="CHEBI:37575"/>
        <dbReference type="ChEBI" id="CHEBI:57841"/>
        <dbReference type="ChEBI" id="CHEBI:62899"/>
        <dbReference type="EC" id="2.5.1.3"/>
    </reaction>
</comment>
<keyword evidence="14" id="KW-1185">Reference proteome</keyword>
<evidence type="ECO:0000256" key="4">
    <source>
        <dbReference type="ARBA" id="ARBA00022842"/>
    </source>
</evidence>
<dbReference type="Gene3D" id="3.20.20.70">
    <property type="entry name" value="Aldolase class I"/>
    <property type="match status" value="1"/>
</dbReference>
<feature type="binding site" evidence="9">
    <location>
        <position position="163"/>
    </location>
    <ligand>
        <name>2-[(2R,5Z)-2-carboxy-4-methylthiazol-5(2H)-ylidene]ethyl phosphate</name>
        <dbReference type="ChEBI" id="CHEBI:62899"/>
    </ligand>
</feature>
<comment type="catalytic activity">
    <reaction evidence="7 9 10">
        <text>2-(2-carboxy-4-methylthiazol-5-yl)ethyl phosphate + 4-amino-2-methyl-5-(diphosphooxymethyl)pyrimidine + 2 H(+) = thiamine phosphate + CO2 + diphosphate</text>
        <dbReference type="Rhea" id="RHEA:47848"/>
        <dbReference type="ChEBI" id="CHEBI:15378"/>
        <dbReference type="ChEBI" id="CHEBI:16526"/>
        <dbReference type="ChEBI" id="CHEBI:33019"/>
        <dbReference type="ChEBI" id="CHEBI:37575"/>
        <dbReference type="ChEBI" id="CHEBI:57841"/>
        <dbReference type="ChEBI" id="CHEBI:62890"/>
        <dbReference type="EC" id="2.5.1.3"/>
    </reaction>
</comment>
<comment type="catalytic activity">
    <reaction evidence="6 9 10">
        <text>4-methyl-5-(2-phosphooxyethyl)-thiazole + 4-amino-2-methyl-5-(diphosphooxymethyl)pyrimidine + H(+) = thiamine phosphate + diphosphate</text>
        <dbReference type="Rhea" id="RHEA:22328"/>
        <dbReference type="ChEBI" id="CHEBI:15378"/>
        <dbReference type="ChEBI" id="CHEBI:33019"/>
        <dbReference type="ChEBI" id="CHEBI:37575"/>
        <dbReference type="ChEBI" id="CHEBI:57841"/>
        <dbReference type="ChEBI" id="CHEBI:58296"/>
        <dbReference type="EC" id="2.5.1.3"/>
    </reaction>
</comment>
<feature type="binding site" evidence="9">
    <location>
        <position position="106"/>
    </location>
    <ligand>
        <name>4-amino-2-methyl-5-(diphosphooxymethyl)pyrimidine</name>
        <dbReference type="ChEBI" id="CHEBI:57841"/>
    </ligand>
</feature>
<feature type="binding site" evidence="9">
    <location>
        <position position="87"/>
    </location>
    <ligand>
        <name>Mg(2+)</name>
        <dbReference type="ChEBI" id="CHEBI:18420"/>
    </ligand>
</feature>
<dbReference type="RefSeq" id="WP_257741448.1">
    <property type="nucleotide sequence ID" value="NZ_CP096115.1"/>
</dbReference>
<comment type="cofactor">
    <cofactor evidence="9">
        <name>Mg(2+)</name>
        <dbReference type="ChEBI" id="CHEBI:18420"/>
    </cofactor>
    <text evidence="9">Binds 1 Mg(2+) ion per subunit.</text>
</comment>
<dbReference type="FunFam" id="3.20.20.70:FF:000096">
    <property type="entry name" value="Thiamine-phosphate synthase"/>
    <property type="match status" value="1"/>
</dbReference>
<dbReference type="AlphaFoldDB" id="A0A9E7PJX8"/>
<proteinExistence type="inferred from homology"/>
<evidence type="ECO:0000256" key="9">
    <source>
        <dbReference type="HAMAP-Rule" id="MF_00097"/>
    </source>
</evidence>
<dbReference type="EMBL" id="CP096115">
    <property type="protein sequence ID" value="UUX91294.1"/>
    <property type="molecule type" value="Genomic_DNA"/>
</dbReference>
<keyword evidence="4 9" id="KW-0460">Magnesium</keyword>
<evidence type="ECO:0000256" key="5">
    <source>
        <dbReference type="ARBA" id="ARBA00022977"/>
    </source>
</evidence>
<comment type="similarity">
    <text evidence="9 10">Belongs to the thiamine-phosphate synthase family.</text>
</comment>
<evidence type="ECO:0000256" key="11">
    <source>
        <dbReference type="RuleBase" id="RU004253"/>
    </source>
</evidence>
<evidence type="ECO:0000256" key="8">
    <source>
        <dbReference type="ARBA" id="ARBA00047883"/>
    </source>
</evidence>
<dbReference type="GeneID" id="74307606"/>
<keyword evidence="5 9" id="KW-0784">Thiamine biosynthesis</keyword>
<feature type="binding site" evidence="9">
    <location>
        <position position="135"/>
    </location>
    <ligand>
        <name>4-amino-2-methyl-5-(diphosphooxymethyl)pyrimidine</name>
        <dbReference type="ChEBI" id="CHEBI:57841"/>
    </ligand>
</feature>
<dbReference type="GO" id="GO:0000287">
    <property type="term" value="F:magnesium ion binding"/>
    <property type="evidence" value="ECO:0007669"/>
    <property type="project" value="UniProtKB-UniRule"/>
</dbReference>
<dbReference type="PANTHER" id="PTHR20857:SF23">
    <property type="entry name" value="THIAMINE BIOSYNTHETIC BIFUNCTIONAL ENZYME"/>
    <property type="match status" value="1"/>
</dbReference>
<accession>A0A9E7PJX8</accession>
<dbReference type="NCBIfam" id="TIGR00693">
    <property type="entry name" value="thiE"/>
    <property type="match status" value="1"/>
</dbReference>
<dbReference type="GO" id="GO:0009229">
    <property type="term" value="P:thiamine diphosphate biosynthetic process"/>
    <property type="evidence" value="ECO:0007669"/>
    <property type="project" value="UniProtKB-UniRule"/>
</dbReference>
<dbReference type="KEGG" id="mend:L6E24_07855"/>
<keyword evidence="2 9" id="KW-0808">Transferase</keyword>
<sequence>MSYGLYVVTDRIIGRGMTHAAMAALAAEGGADVIQLRDKDMPASDLIAEAVNIRKITEDSGTLFIVNDRIDIALASGADGVHLGQSDLPAEYARSIVPDDFIIGISVSTADEALRAVKAGADYISPGPVFPTATKSDAGNALGLDMVSSISAAIDTPVVPIGGISGLNAASVISAGAEGVAVISAVFGGKDAVSAAAELKEIIQKAKNL</sequence>
<evidence type="ECO:0000259" key="12">
    <source>
        <dbReference type="Pfam" id="PF02581"/>
    </source>
</evidence>
<comment type="pathway">
    <text evidence="1 9 11">Cofactor biosynthesis; thiamine diphosphate biosynthesis; thiamine phosphate from 4-amino-2-methyl-5-diphosphomethylpyrimidine and 4-methyl-5-(2-phosphoethyl)-thiazole: step 1/1.</text>
</comment>
<feature type="binding site" evidence="9">
    <location>
        <begin position="183"/>
        <end position="184"/>
    </location>
    <ligand>
        <name>2-[(2R,5Z)-2-carboxy-4-methylthiazol-5(2H)-ylidene]ethyl phosphate</name>
        <dbReference type="ChEBI" id="CHEBI:62899"/>
    </ligand>
</feature>
<dbReference type="Proteomes" id="UP001060368">
    <property type="component" value="Chromosome"/>
</dbReference>
<dbReference type="GO" id="GO:0005737">
    <property type="term" value="C:cytoplasm"/>
    <property type="evidence" value="ECO:0007669"/>
    <property type="project" value="TreeGrafter"/>
</dbReference>
<dbReference type="InterPro" id="IPR013785">
    <property type="entry name" value="Aldolase_TIM"/>
</dbReference>
<dbReference type="HAMAP" id="MF_00097">
    <property type="entry name" value="TMP_synthase"/>
    <property type="match status" value="1"/>
</dbReference>
<dbReference type="InterPro" id="IPR034291">
    <property type="entry name" value="TMP_synthase"/>
</dbReference>
<dbReference type="Pfam" id="PF02581">
    <property type="entry name" value="TMP-TENI"/>
    <property type="match status" value="1"/>
</dbReference>
<evidence type="ECO:0000256" key="6">
    <source>
        <dbReference type="ARBA" id="ARBA00047334"/>
    </source>
</evidence>
<feature type="binding site" evidence="9">
    <location>
        <begin position="132"/>
        <end position="134"/>
    </location>
    <ligand>
        <name>2-[(2R,5Z)-2-carboxy-4-methylthiazol-5(2H)-ylidene]ethyl phosphate</name>
        <dbReference type="ChEBI" id="CHEBI:62899"/>
    </ligand>
</feature>
<evidence type="ECO:0000256" key="10">
    <source>
        <dbReference type="RuleBase" id="RU003826"/>
    </source>
</evidence>
<gene>
    <name evidence="9 13" type="primary">thiE</name>
    <name evidence="13" type="ORF">L6E24_07855</name>
</gene>
<evidence type="ECO:0000256" key="7">
    <source>
        <dbReference type="ARBA" id="ARBA00047851"/>
    </source>
</evidence>
<organism evidence="13 14">
    <name type="scientific">Methanoplanus endosymbiosus</name>
    <dbReference type="NCBI Taxonomy" id="33865"/>
    <lineage>
        <taxon>Archaea</taxon>
        <taxon>Methanobacteriati</taxon>
        <taxon>Methanobacteriota</taxon>
        <taxon>Stenosarchaea group</taxon>
        <taxon>Methanomicrobia</taxon>
        <taxon>Methanomicrobiales</taxon>
        <taxon>Methanomicrobiaceae</taxon>
        <taxon>Methanoplanus</taxon>
    </lineage>
</organism>
<feature type="binding site" evidence="9">
    <location>
        <begin position="35"/>
        <end position="39"/>
    </location>
    <ligand>
        <name>4-amino-2-methyl-5-(diphosphooxymethyl)pyrimidine</name>
        <dbReference type="ChEBI" id="CHEBI:57841"/>
    </ligand>
</feature>
<dbReference type="CDD" id="cd00564">
    <property type="entry name" value="TMP_TenI"/>
    <property type="match status" value="1"/>
</dbReference>
<feature type="domain" description="Thiamine phosphate synthase/TenI" evidence="12">
    <location>
        <begin position="5"/>
        <end position="186"/>
    </location>
</feature>
<reference evidence="13" key="1">
    <citation type="submission" date="2022-04" db="EMBL/GenBank/DDBJ databases">
        <title>Complete genome of Methanoplanus endosymbiosus DSM 3599.</title>
        <authorList>
            <person name="Chen S.-C."/>
            <person name="You Y.-T."/>
            <person name="Zhou Y.-Z."/>
            <person name="Lai M.-C."/>
        </authorList>
    </citation>
    <scope>NUCLEOTIDE SEQUENCE</scope>
    <source>
        <strain evidence="13">DSM 3599</strain>
    </source>
</reference>
<evidence type="ECO:0000313" key="13">
    <source>
        <dbReference type="EMBL" id="UUX91294.1"/>
    </source>
</evidence>
<dbReference type="GO" id="GO:0004789">
    <property type="term" value="F:thiamine-phosphate diphosphorylase activity"/>
    <property type="evidence" value="ECO:0007669"/>
    <property type="project" value="UniProtKB-UniRule"/>
</dbReference>
<comment type="function">
    <text evidence="9">Condenses 4-methyl-5-(beta-hydroxyethyl)thiazole monophosphate (THZ-P) and 2-methyl-4-amino-5-hydroxymethyl pyrimidine pyrophosphate (HMP-PP) to form thiamine monophosphate (TMP).</text>
</comment>
<evidence type="ECO:0000256" key="3">
    <source>
        <dbReference type="ARBA" id="ARBA00022723"/>
    </source>
</evidence>
<keyword evidence="3 9" id="KW-0479">Metal-binding</keyword>
<dbReference type="SUPFAM" id="SSF51391">
    <property type="entry name" value="Thiamin phosphate synthase"/>
    <property type="match status" value="1"/>
</dbReference>
<dbReference type="EC" id="2.5.1.3" evidence="9"/>
<name>A0A9E7PJX8_9EURY</name>
<evidence type="ECO:0000256" key="2">
    <source>
        <dbReference type="ARBA" id="ARBA00022679"/>
    </source>
</evidence>
<feature type="binding site" evidence="9">
    <location>
        <position position="68"/>
    </location>
    <ligand>
        <name>Mg(2+)</name>
        <dbReference type="ChEBI" id="CHEBI:18420"/>
    </ligand>
</feature>
<evidence type="ECO:0000256" key="1">
    <source>
        <dbReference type="ARBA" id="ARBA00005165"/>
    </source>
</evidence>
<dbReference type="PANTHER" id="PTHR20857">
    <property type="entry name" value="THIAMINE-PHOSPHATE PYROPHOSPHORYLASE"/>
    <property type="match status" value="1"/>
</dbReference>
<dbReference type="InterPro" id="IPR036206">
    <property type="entry name" value="ThiamineP_synth_sf"/>
</dbReference>
<dbReference type="InterPro" id="IPR022998">
    <property type="entry name" value="ThiamineP_synth_TenI"/>
</dbReference>
<dbReference type="GO" id="GO:0009228">
    <property type="term" value="P:thiamine biosynthetic process"/>
    <property type="evidence" value="ECO:0007669"/>
    <property type="project" value="UniProtKB-KW"/>
</dbReference>
<evidence type="ECO:0000313" key="14">
    <source>
        <dbReference type="Proteomes" id="UP001060368"/>
    </source>
</evidence>